<reference evidence="2 3" key="1">
    <citation type="journal article" date="2012" name="ISME J.">
        <title>Nitrification expanded: discovery, physiology and genomics of a nitrite-oxidizing bacterium from the phylum Chloroflexi.</title>
        <authorList>
            <person name="Sorokin D.Y."/>
            <person name="Lucker S."/>
            <person name="Vejmelkova D."/>
            <person name="Kostrikina N.A."/>
            <person name="Kleerebezem R."/>
            <person name="Rijpstra W.I."/>
            <person name="Damste J.S."/>
            <person name="Le Paslier D."/>
            <person name="Muyzer G."/>
            <person name="Wagner M."/>
            <person name="van Loosdrecht M.C."/>
            <person name="Daims H."/>
        </authorList>
    </citation>
    <scope>NUCLEOTIDE SEQUENCE [LARGE SCALE GENOMIC DNA]</scope>
    <source>
        <strain evidence="3">none</strain>
    </source>
</reference>
<feature type="compositionally biased region" description="Polar residues" evidence="1">
    <location>
        <begin position="7"/>
        <end position="25"/>
    </location>
</feature>
<gene>
    <name evidence="2" type="ORF">NITHO_6560001</name>
</gene>
<name>I4EMU0_9BACT</name>
<comment type="caution">
    <text evidence="2">The sequence shown here is derived from an EMBL/GenBank/DDBJ whole genome shotgun (WGS) entry which is preliminary data.</text>
</comment>
<evidence type="ECO:0008006" key="4">
    <source>
        <dbReference type="Google" id="ProtNLM"/>
    </source>
</evidence>
<feature type="region of interest" description="Disordered" evidence="1">
    <location>
        <begin position="1"/>
        <end position="36"/>
    </location>
</feature>
<dbReference type="EMBL" id="CAGS01000619">
    <property type="protein sequence ID" value="CCF86003.1"/>
    <property type="molecule type" value="Genomic_DNA"/>
</dbReference>
<evidence type="ECO:0000256" key="1">
    <source>
        <dbReference type="SAM" id="MobiDB-lite"/>
    </source>
</evidence>
<organism evidence="2 3">
    <name type="scientific">Nitrolancea hollandica Lb</name>
    <dbReference type="NCBI Taxonomy" id="1129897"/>
    <lineage>
        <taxon>Bacteria</taxon>
        <taxon>Pseudomonadati</taxon>
        <taxon>Thermomicrobiota</taxon>
        <taxon>Thermomicrobia</taxon>
        <taxon>Sphaerobacterales</taxon>
        <taxon>Sphaerobacterineae</taxon>
        <taxon>Sphaerobacteraceae</taxon>
        <taxon>Nitrolancea</taxon>
    </lineage>
</organism>
<protein>
    <recommendedName>
        <fullName evidence="4">Zinc-ribbon domain-containing protein</fullName>
    </recommendedName>
</protein>
<keyword evidence="3" id="KW-1185">Reference proteome</keyword>
<evidence type="ECO:0000313" key="3">
    <source>
        <dbReference type="Proteomes" id="UP000004221"/>
    </source>
</evidence>
<proteinExistence type="predicted"/>
<evidence type="ECO:0000313" key="2">
    <source>
        <dbReference type="EMBL" id="CCF86003.1"/>
    </source>
</evidence>
<dbReference type="AlphaFoldDB" id="I4EMU0"/>
<sequence>MVARQPVSPNAQETLHLGQASTPEDNGSDADSDSKAASSCKTCNAELEGSERFCTSCGSFLS</sequence>
<accession>I4EMU0</accession>
<dbReference type="Proteomes" id="UP000004221">
    <property type="component" value="Unassembled WGS sequence"/>
</dbReference>